<evidence type="ECO:0000313" key="1">
    <source>
        <dbReference type="EMBL" id="GIE40854.1"/>
    </source>
</evidence>
<dbReference type="RefSeq" id="WP_229807037.1">
    <property type="nucleotide sequence ID" value="NZ_BOMP01000055.1"/>
</dbReference>
<proteinExistence type="predicted"/>
<gene>
    <name evidence="1" type="ORF">Alo02nite_37520</name>
    <name evidence="2" type="ORF">BJ964_008251</name>
</gene>
<organism evidence="2 3">
    <name type="scientific">Actinoplanes lobatus</name>
    <dbReference type="NCBI Taxonomy" id="113568"/>
    <lineage>
        <taxon>Bacteria</taxon>
        <taxon>Bacillati</taxon>
        <taxon>Actinomycetota</taxon>
        <taxon>Actinomycetes</taxon>
        <taxon>Micromonosporales</taxon>
        <taxon>Micromonosporaceae</taxon>
        <taxon>Actinoplanes</taxon>
    </lineage>
</organism>
<accession>A0A7W7HP32</accession>
<dbReference type="Proteomes" id="UP000631312">
    <property type="component" value="Unassembled WGS sequence"/>
</dbReference>
<dbReference type="AlphaFoldDB" id="A0A7W7HP32"/>
<dbReference type="EMBL" id="BOMP01000055">
    <property type="protein sequence ID" value="GIE40854.1"/>
    <property type="molecule type" value="Genomic_DNA"/>
</dbReference>
<evidence type="ECO:0000313" key="4">
    <source>
        <dbReference type="Proteomes" id="UP000631312"/>
    </source>
</evidence>
<evidence type="ECO:0000313" key="2">
    <source>
        <dbReference type="EMBL" id="MBB4754090.1"/>
    </source>
</evidence>
<keyword evidence="4" id="KW-1185">Reference proteome</keyword>
<dbReference type="Proteomes" id="UP000590511">
    <property type="component" value="Unassembled WGS sequence"/>
</dbReference>
<name>A0A7W7HP32_9ACTN</name>
<reference evidence="2 3" key="1">
    <citation type="submission" date="2020-08" db="EMBL/GenBank/DDBJ databases">
        <title>Sequencing the genomes of 1000 actinobacteria strains.</title>
        <authorList>
            <person name="Klenk H.-P."/>
        </authorList>
    </citation>
    <scope>NUCLEOTIDE SEQUENCE [LARGE SCALE GENOMIC DNA]</scope>
    <source>
        <strain evidence="2 3">DSM 43150</strain>
    </source>
</reference>
<protein>
    <submittedName>
        <fullName evidence="2">Uncharacterized protein</fullName>
    </submittedName>
</protein>
<evidence type="ECO:0000313" key="3">
    <source>
        <dbReference type="Proteomes" id="UP000590511"/>
    </source>
</evidence>
<reference evidence="1 4" key="2">
    <citation type="submission" date="2021-01" db="EMBL/GenBank/DDBJ databases">
        <title>Whole genome shotgun sequence of Actinoplanes lobatus NBRC 12513.</title>
        <authorList>
            <person name="Komaki H."/>
            <person name="Tamura T."/>
        </authorList>
    </citation>
    <scope>NUCLEOTIDE SEQUENCE [LARGE SCALE GENOMIC DNA]</scope>
    <source>
        <strain evidence="1 4">NBRC 12513</strain>
    </source>
</reference>
<sequence length="85" mass="9413">MISFETVRAEALFASPAATGADLTRAETDRLITEEIRARGGIPGCAAELATRYGEAPEIAAYRMRWALRVVHDNYHLVAPLERVR</sequence>
<dbReference type="EMBL" id="JACHNC010000001">
    <property type="protein sequence ID" value="MBB4754090.1"/>
    <property type="molecule type" value="Genomic_DNA"/>
</dbReference>
<comment type="caution">
    <text evidence="2">The sequence shown here is derived from an EMBL/GenBank/DDBJ whole genome shotgun (WGS) entry which is preliminary data.</text>
</comment>